<protein>
    <submittedName>
        <fullName evidence="1">Uncharacterized protein</fullName>
    </submittedName>
</protein>
<keyword evidence="2" id="KW-1185">Reference proteome</keyword>
<dbReference type="EMBL" id="VOAH01000004">
    <property type="protein sequence ID" value="TVP41124.1"/>
    <property type="molecule type" value="Genomic_DNA"/>
</dbReference>
<proteinExistence type="predicted"/>
<reference evidence="1 2" key="1">
    <citation type="journal article" date="2019" name="Front. Microbiol.">
        <title>Ammonia Oxidation by the Arctic Terrestrial Thaumarchaeote Candidatus Nitrosocosmicus arcticus Is Stimulated by Increasing Temperatures.</title>
        <authorList>
            <person name="Alves R.J.E."/>
            <person name="Kerou M."/>
            <person name="Zappe A."/>
            <person name="Bittner R."/>
            <person name="Abby S.S."/>
            <person name="Schmidt H.A."/>
            <person name="Pfeifer K."/>
            <person name="Schleper C."/>
        </authorList>
    </citation>
    <scope>NUCLEOTIDE SEQUENCE [LARGE SCALE GENOMIC DNA]</scope>
    <source>
        <strain evidence="1 2">Kfb</strain>
    </source>
</reference>
<accession>A0A557SWZ8</accession>
<comment type="caution">
    <text evidence="1">The sequence shown here is derived from an EMBL/GenBank/DDBJ whole genome shotgun (WGS) entry which is preliminary data.</text>
</comment>
<dbReference type="AlphaFoldDB" id="A0A557SWZ8"/>
<evidence type="ECO:0000313" key="2">
    <source>
        <dbReference type="Proteomes" id="UP000315289"/>
    </source>
</evidence>
<gene>
    <name evidence="1" type="ORF">NARC_40086</name>
</gene>
<evidence type="ECO:0000313" key="1">
    <source>
        <dbReference type="EMBL" id="TVP41124.1"/>
    </source>
</evidence>
<organism evidence="1 2">
    <name type="scientific">Candidatus Nitrosocosmicus arcticus</name>
    <dbReference type="NCBI Taxonomy" id="2035267"/>
    <lineage>
        <taxon>Archaea</taxon>
        <taxon>Nitrososphaerota</taxon>
        <taxon>Nitrososphaeria</taxon>
        <taxon>Nitrososphaerales</taxon>
        <taxon>Nitrososphaeraceae</taxon>
        <taxon>Candidatus Nitrosocosmicus</taxon>
    </lineage>
</organism>
<sequence>MTTIVIYAHVLDSSVTIKIEYLLLVLSKKNASLLDTLGQSKRSIASQLF</sequence>
<dbReference type="Proteomes" id="UP000315289">
    <property type="component" value="Unassembled WGS sequence"/>
</dbReference>
<name>A0A557SWZ8_9ARCH</name>